<dbReference type="KEGG" id="chya:V22_40170"/>
<dbReference type="UniPathway" id="UPA00124"/>
<evidence type="ECO:0000256" key="2">
    <source>
        <dbReference type="ARBA" id="ARBA00010944"/>
    </source>
</evidence>
<dbReference type="InterPro" id="IPR036291">
    <property type="entry name" value="NAD(P)-bd_dom_sf"/>
</dbReference>
<dbReference type="InterPro" id="IPR029903">
    <property type="entry name" value="RmlD-like-bd"/>
</dbReference>
<evidence type="ECO:0000313" key="8">
    <source>
        <dbReference type="EMBL" id="QDT66746.1"/>
    </source>
</evidence>
<dbReference type="PANTHER" id="PTHR10491:SF4">
    <property type="entry name" value="METHIONINE ADENOSYLTRANSFERASE 2 SUBUNIT BETA"/>
    <property type="match status" value="1"/>
</dbReference>
<evidence type="ECO:0000313" key="9">
    <source>
        <dbReference type="Proteomes" id="UP000319976"/>
    </source>
</evidence>
<evidence type="ECO:0000259" key="7">
    <source>
        <dbReference type="Pfam" id="PF04321"/>
    </source>
</evidence>
<organism evidence="8 9">
    <name type="scientific">Calycomorphotria hydatis</name>
    <dbReference type="NCBI Taxonomy" id="2528027"/>
    <lineage>
        <taxon>Bacteria</taxon>
        <taxon>Pseudomonadati</taxon>
        <taxon>Planctomycetota</taxon>
        <taxon>Planctomycetia</taxon>
        <taxon>Planctomycetales</taxon>
        <taxon>Planctomycetaceae</taxon>
        <taxon>Calycomorphotria</taxon>
    </lineage>
</organism>
<evidence type="ECO:0000256" key="6">
    <source>
        <dbReference type="RuleBase" id="RU364082"/>
    </source>
</evidence>
<comment type="pathway">
    <text evidence="1 6">Carbohydrate biosynthesis; dTDP-L-rhamnose biosynthesis.</text>
</comment>
<dbReference type="AlphaFoldDB" id="A0A517TEE9"/>
<sequence>MAMTGAGLRTVAVTGVTGQLGGEIARRLGKSAIGLSQSEMDLSEPNSVYDKLKSLQPETIIHCGAYTAVDRAEDDADQCWTVNADSTAALAQYCQDASRQLVYISTDYVFGGVATRSLPFREEDTPQADSVYAKSKLAGEQYVRKVPHHFIVRTCGLYGHGGRNFVETMLSLAQTRDSLRIVDDQHCTPSAVDDIAAAILYLVSTDAFGTYHISNTGKTTWCELAREIFRICGLSVKVDPITSDEYGAKAPRPKYSVLDTAKYHALGGPRMPAWTSAIAKYLHIRETRVS</sequence>
<evidence type="ECO:0000256" key="1">
    <source>
        <dbReference type="ARBA" id="ARBA00004781"/>
    </source>
</evidence>
<dbReference type="Gene3D" id="3.90.25.10">
    <property type="entry name" value="UDP-galactose 4-epimerase, domain 1"/>
    <property type="match status" value="1"/>
</dbReference>
<dbReference type="NCBIfam" id="TIGR01214">
    <property type="entry name" value="rmlD"/>
    <property type="match status" value="1"/>
</dbReference>
<keyword evidence="6" id="KW-0521">NADP</keyword>
<proteinExistence type="inferred from homology"/>
<dbReference type="InterPro" id="IPR005913">
    <property type="entry name" value="dTDP_dehydrorham_reduct"/>
</dbReference>
<dbReference type="PANTHER" id="PTHR10491">
    <property type="entry name" value="DTDP-4-DEHYDRORHAMNOSE REDUCTASE"/>
    <property type="match status" value="1"/>
</dbReference>
<name>A0A517TEE9_9PLAN</name>
<dbReference type="GO" id="GO:0008831">
    <property type="term" value="F:dTDP-4-dehydrorhamnose reductase activity"/>
    <property type="evidence" value="ECO:0007669"/>
    <property type="project" value="UniProtKB-EC"/>
</dbReference>
<accession>A0A517TEE9</accession>
<dbReference type="EMBL" id="CP036316">
    <property type="protein sequence ID" value="QDT66746.1"/>
    <property type="molecule type" value="Genomic_DNA"/>
</dbReference>
<comment type="function">
    <text evidence="6">Catalyzes the reduction of dTDP-6-deoxy-L-lyxo-4-hexulose to yield dTDP-L-rhamnose.</text>
</comment>
<comment type="catalytic activity">
    <reaction evidence="5">
        <text>dTDP-beta-L-rhamnose + NADP(+) = dTDP-4-dehydro-beta-L-rhamnose + NADPH + H(+)</text>
        <dbReference type="Rhea" id="RHEA:21796"/>
        <dbReference type="ChEBI" id="CHEBI:15378"/>
        <dbReference type="ChEBI" id="CHEBI:57510"/>
        <dbReference type="ChEBI" id="CHEBI:57783"/>
        <dbReference type="ChEBI" id="CHEBI:58349"/>
        <dbReference type="ChEBI" id="CHEBI:62830"/>
        <dbReference type="EC" id="1.1.1.133"/>
    </reaction>
</comment>
<dbReference type="Proteomes" id="UP000319976">
    <property type="component" value="Chromosome"/>
</dbReference>
<evidence type="ECO:0000256" key="3">
    <source>
        <dbReference type="ARBA" id="ARBA00012929"/>
    </source>
</evidence>
<keyword evidence="9" id="KW-1185">Reference proteome</keyword>
<evidence type="ECO:0000256" key="5">
    <source>
        <dbReference type="ARBA" id="ARBA00048200"/>
    </source>
</evidence>
<comment type="similarity">
    <text evidence="2 6">Belongs to the dTDP-4-dehydrorhamnose reductase family.</text>
</comment>
<evidence type="ECO:0000256" key="4">
    <source>
        <dbReference type="ARBA" id="ARBA00017099"/>
    </source>
</evidence>
<dbReference type="EC" id="1.1.1.133" evidence="3 6"/>
<reference evidence="8 9" key="1">
    <citation type="submission" date="2019-02" db="EMBL/GenBank/DDBJ databases">
        <title>Deep-cultivation of Planctomycetes and their phenomic and genomic characterization uncovers novel biology.</title>
        <authorList>
            <person name="Wiegand S."/>
            <person name="Jogler M."/>
            <person name="Boedeker C."/>
            <person name="Pinto D."/>
            <person name="Vollmers J."/>
            <person name="Rivas-Marin E."/>
            <person name="Kohn T."/>
            <person name="Peeters S.H."/>
            <person name="Heuer A."/>
            <person name="Rast P."/>
            <person name="Oberbeckmann S."/>
            <person name="Bunk B."/>
            <person name="Jeske O."/>
            <person name="Meyerdierks A."/>
            <person name="Storesund J.E."/>
            <person name="Kallscheuer N."/>
            <person name="Luecker S."/>
            <person name="Lage O.M."/>
            <person name="Pohl T."/>
            <person name="Merkel B.J."/>
            <person name="Hornburger P."/>
            <person name="Mueller R.-W."/>
            <person name="Bruemmer F."/>
            <person name="Labrenz M."/>
            <person name="Spormann A.M."/>
            <person name="Op den Camp H."/>
            <person name="Overmann J."/>
            <person name="Amann R."/>
            <person name="Jetten M.S.M."/>
            <person name="Mascher T."/>
            <person name="Medema M.H."/>
            <person name="Devos D.P."/>
            <person name="Kaster A.-K."/>
            <person name="Ovreas L."/>
            <person name="Rohde M."/>
            <person name="Galperin M.Y."/>
            <person name="Jogler C."/>
        </authorList>
    </citation>
    <scope>NUCLEOTIDE SEQUENCE [LARGE SCALE GENOMIC DNA]</scope>
    <source>
        <strain evidence="8 9">V22</strain>
    </source>
</reference>
<dbReference type="Pfam" id="PF04321">
    <property type="entry name" value="RmlD_sub_bind"/>
    <property type="match status" value="1"/>
</dbReference>
<dbReference type="Gene3D" id="3.40.50.720">
    <property type="entry name" value="NAD(P)-binding Rossmann-like Domain"/>
    <property type="match status" value="1"/>
</dbReference>
<protein>
    <recommendedName>
        <fullName evidence="4 6">dTDP-4-dehydrorhamnose reductase</fullName>
        <ecNumber evidence="3 6">1.1.1.133</ecNumber>
    </recommendedName>
</protein>
<dbReference type="RefSeq" id="WP_231734097.1">
    <property type="nucleotide sequence ID" value="NZ_CP036316.1"/>
</dbReference>
<dbReference type="CDD" id="cd05254">
    <property type="entry name" value="dTDP_HR_like_SDR_e"/>
    <property type="match status" value="1"/>
</dbReference>
<dbReference type="SUPFAM" id="SSF51735">
    <property type="entry name" value="NAD(P)-binding Rossmann-fold domains"/>
    <property type="match status" value="1"/>
</dbReference>
<gene>
    <name evidence="8" type="primary">strL</name>
    <name evidence="8" type="ORF">V22_40170</name>
</gene>
<feature type="domain" description="RmlD-like substrate binding" evidence="7">
    <location>
        <begin position="11"/>
        <end position="283"/>
    </location>
</feature>
<keyword evidence="6 8" id="KW-0560">Oxidoreductase</keyword>
<dbReference type="GO" id="GO:0019305">
    <property type="term" value="P:dTDP-rhamnose biosynthetic process"/>
    <property type="evidence" value="ECO:0007669"/>
    <property type="project" value="UniProtKB-UniPathway"/>
</dbReference>